<keyword evidence="1" id="KW-0732">Signal</keyword>
<proteinExistence type="predicted"/>
<protein>
    <recommendedName>
        <fullName evidence="4">DUF3575 domain-containing protein</fullName>
    </recommendedName>
</protein>
<feature type="chain" id="PRO_5028863850" description="DUF3575 domain-containing protein" evidence="1">
    <location>
        <begin position="23"/>
        <end position="195"/>
    </location>
</feature>
<name>A0A7C9PK75_9BURK</name>
<evidence type="ECO:0000313" key="2">
    <source>
        <dbReference type="EMBL" id="NDY93072.1"/>
    </source>
</evidence>
<evidence type="ECO:0000313" key="3">
    <source>
        <dbReference type="Proteomes" id="UP000484255"/>
    </source>
</evidence>
<gene>
    <name evidence="2" type="ORF">G3A44_17915</name>
</gene>
<dbReference type="EMBL" id="JAAGOH010000027">
    <property type="protein sequence ID" value="NDY93072.1"/>
    <property type="molecule type" value="Genomic_DNA"/>
</dbReference>
<evidence type="ECO:0008006" key="4">
    <source>
        <dbReference type="Google" id="ProtNLM"/>
    </source>
</evidence>
<keyword evidence="3" id="KW-1185">Reference proteome</keyword>
<dbReference type="RefSeq" id="WP_163459123.1">
    <property type="nucleotide sequence ID" value="NZ_JAAGOH010000027.1"/>
</dbReference>
<organism evidence="2 3">
    <name type="scientific">Ideonella livida</name>
    <dbReference type="NCBI Taxonomy" id="2707176"/>
    <lineage>
        <taxon>Bacteria</taxon>
        <taxon>Pseudomonadati</taxon>
        <taxon>Pseudomonadota</taxon>
        <taxon>Betaproteobacteria</taxon>
        <taxon>Burkholderiales</taxon>
        <taxon>Sphaerotilaceae</taxon>
        <taxon>Ideonella</taxon>
    </lineage>
</organism>
<dbReference type="Proteomes" id="UP000484255">
    <property type="component" value="Unassembled WGS sequence"/>
</dbReference>
<accession>A0A7C9PK75</accession>
<comment type="caution">
    <text evidence="2">The sequence shown here is derived from an EMBL/GenBank/DDBJ whole genome shotgun (WGS) entry which is preliminary data.</text>
</comment>
<evidence type="ECO:0000256" key="1">
    <source>
        <dbReference type="SAM" id="SignalP"/>
    </source>
</evidence>
<feature type="signal peptide" evidence="1">
    <location>
        <begin position="1"/>
        <end position="22"/>
    </location>
</feature>
<reference evidence="2 3" key="1">
    <citation type="submission" date="2020-02" db="EMBL/GenBank/DDBJ databases">
        <title>Ideonella bacterium strain TBM-1.</title>
        <authorList>
            <person name="Chen W.-M."/>
        </authorList>
    </citation>
    <scope>NUCLEOTIDE SEQUENCE [LARGE SCALE GENOMIC DNA]</scope>
    <source>
        <strain evidence="2 3">TBM-1</strain>
    </source>
</reference>
<sequence length="195" mass="20765">MNHAPRTLAVALGLAMAQWACAEQGLALPDAVDPLPQWQARLGVLLPLGAVAPAAEYAQGLKLSGDRYFRFGRWSDRGALRATSTLWVGSRNGLSLAPSAFGRQPWLLSSSAGSWVGTGEAQEHTTAGFLGLGYTMWSARNQLGLSADLGLAGTLSGSPWRMGLPKVRLGEAGGEDSRRPWLFTPLLQVNLSYAF</sequence>
<dbReference type="AlphaFoldDB" id="A0A7C9PK75"/>